<sequence length="349" mass="37854">MAQSSYDLQPVVHFVVNFLFVLGEGSALLRLWTKKVVLRNFGWDDWAMTIVAIVNIGQHAILYLFIGAGAGLPQQEVLKADPTALTVYIVVGANVFVTTGTWVLYCLQCIPIEAYWYPERHPDVQCLPFALSLWLPASALIAVDWAIFFLPLSTVLSLQMTLKRRLQVLAVIGTGGASVLVSCLRLIVIDRFTKTDDFIWETGNICIVSAAEMEVAILAANMPGMRALWKSWRGGTLKSGSGGTGPSRPADNGKGGGTSSNGDHALVTFGSKKSRPVQELMHDTELLLTVNEETDAMTGSDELTSKQCSRSTNSDEELGCGMLANPKDIVVSRQVVVTEERSANPGYGN</sequence>
<keyword evidence="4 7" id="KW-0472">Membrane</keyword>
<dbReference type="PANTHER" id="PTHR33048">
    <property type="entry name" value="PTH11-LIKE INTEGRAL MEMBRANE PROTEIN (AFU_ORTHOLOGUE AFUA_5G11245)"/>
    <property type="match status" value="1"/>
</dbReference>
<dbReference type="Pfam" id="PF20684">
    <property type="entry name" value="Fung_rhodopsin"/>
    <property type="match status" value="1"/>
</dbReference>
<comment type="subcellular location">
    <subcellularLocation>
        <location evidence="1">Membrane</location>
        <topology evidence="1">Multi-pass membrane protein</topology>
    </subcellularLocation>
</comment>
<name>A0ABY0GUF5_9PEZI</name>
<evidence type="ECO:0000256" key="5">
    <source>
        <dbReference type="ARBA" id="ARBA00038359"/>
    </source>
</evidence>
<feature type="compositionally biased region" description="Polar residues" evidence="6">
    <location>
        <begin position="301"/>
        <end position="312"/>
    </location>
</feature>
<feature type="region of interest" description="Disordered" evidence="6">
    <location>
        <begin position="297"/>
        <end position="321"/>
    </location>
</feature>
<evidence type="ECO:0000256" key="1">
    <source>
        <dbReference type="ARBA" id="ARBA00004141"/>
    </source>
</evidence>
<evidence type="ECO:0000256" key="2">
    <source>
        <dbReference type="ARBA" id="ARBA00022692"/>
    </source>
</evidence>
<evidence type="ECO:0000313" key="9">
    <source>
        <dbReference type="EMBL" id="RYO77501.1"/>
    </source>
</evidence>
<reference evidence="9 10" key="1">
    <citation type="submission" date="2018-06" db="EMBL/GenBank/DDBJ databases">
        <title>Complete Genomes of Monosporascus.</title>
        <authorList>
            <person name="Robinson A.J."/>
            <person name="Natvig D.O."/>
        </authorList>
    </citation>
    <scope>NUCLEOTIDE SEQUENCE [LARGE SCALE GENOMIC DNA]</scope>
    <source>
        <strain evidence="9 10">CBS 609.92</strain>
    </source>
</reference>
<dbReference type="PANTHER" id="PTHR33048:SF47">
    <property type="entry name" value="INTEGRAL MEMBRANE PROTEIN-RELATED"/>
    <property type="match status" value="1"/>
</dbReference>
<feature type="region of interest" description="Disordered" evidence="6">
    <location>
        <begin position="237"/>
        <end position="267"/>
    </location>
</feature>
<dbReference type="Proteomes" id="UP000294003">
    <property type="component" value="Unassembled WGS sequence"/>
</dbReference>
<feature type="transmembrane region" description="Helical" evidence="7">
    <location>
        <begin position="168"/>
        <end position="188"/>
    </location>
</feature>
<evidence type="ECO:0000256" key="7">
    <source>
        <dbReference type="SAM" id="Phobius"/>
    </source>
</evidence>
<protein>
    <recommendedName>
        <fullName evidence="8">Rhodopsin domain-containing protein</fullName>
    </recommendedName>
</protein>
<feature type="domain" description="Rhodopsin" evidence="8">
    <location>
        <begin position="83"/>
        <end position="230"/>
    </location>
</feature>
<gene>
    <name evidence="9" type="ORF">DL762_009215</name>
</gene>
<feature type="transmembrane region" description="Helical" evidence="7">
    <location>
        <begin position="86"/>
        <end position="107"/>
    </location>
</feature>
<organism evidence="9 10">
    <name type="scientific">Monosporascus cannonballus</name>
    <dbReference type="NCBI Taxonomy" id="155416"/>
    <lineage>
        <taxon>Eukaryota</taxon>
        <taxon>Fungi</taxon>
        <taxon>Dikarya</taxon>
        <taxon>Ascomycota</taxon>
        <taxon>Pezizomycotina</taxon>
        <taxon>Sordariomycetes</taxon>
        <taxon>Xylariomycetidae</taxon>
        <taxon>Xylariales</taxon>
        <taxon>Xylariales incertae sedis</taxon>
        <taxon>Monosporascus</taxon>
    </lineage>
</organism>
<accession>A0ABY0GUF5</accession>
<keyword evidence="3 7" id="KW-1133">Transmembrane helix</keyword>
<evidence type="ECO:0000313" key="10">
    <source>
        <dbReference type="Proteomes" id="UP000294003"/>
    </source>
</evidence>
<evidence type="ECO:0000259" key="8">
    <source>
        <dbReference type="Pfam" id="PF20684"/>
    </source>
</evidence>
<dbReference type="EMBL" id="QJNS01000456">
    <property type="protein sequence ID" value="RYO77501.1"/>
    <property type="molecule type" value="Genomic_DNA"/>
</dbReference>
<evidence type="ECO:0000256" key="4">
    <source>
        <dbReference type="ARBA" id="ARBA00023136"/>
    </source>
</evidence>
<comment type="caution">
    <text evidence="9">The sequence shown here is derived from an EMBL/GenBank/DDBJ whole genome shotgun (WGS) entry which is preliminary data.</text>
</comment>
<dbReference type="InterPro" id="IPR049326">
    <property type="entry name" value="Rhodopsin_dom_fungi"/>
</dbReference>
<proteinExistence type="inferred from homology"/>
<evidence type="ECO:0000256" key="6">
    <source>
        <dbReference type="SAM" id="MobiDB-lite"/>
    </source>
</evidence>
<dbReference type="InterPro" id="IPR052337">
    <property type="entry name" value="SAT4-like"/>
</dbReference>
<evidence type="ECO:0000256" key="3">
    <source>
        <dbReference type="ARBA" id="ARBA00022989"/>
    </source>
</evidence>
<keyword evidence="2 7" id="KW-0812">Transmembrane</keyword>
<feature type="transmembrane region" description="Helical" evidence="7">
    <location>
        <begin position="12"/>
        <end position="33"/>
    </location>
</feature>
<comment type="similarity">
    <text evidence="5">Belongs to the SAT4 family.</text>
</comment>
<keyword evidence="10" id="KW-1185">Reference proteome</keyword>
<feature type="transmembrane region" description="Helical" evidence="7">
    <location>
        <begin position="45"/>
        <end position="66"/>
    </location>
</feature>
<feature type="transmembrane region" description="Helical" evidence="7">
    <location>
        <begin position="127"/>
        <end position="148"/>
    </location>
</feature>